<reference evidence="1 2" key="1">
    <citation type="submission" date="2014-11" db="EMBL/GenBank/DDBJ databases">
        <title>Genome sequence and analysis of novel Kurthia sp.</title>
        <authorList>
            <person name="Lawson J.N."/>
            <person name="Gonzalez J.E."/>
            <person name="Rinauldi L."/>
            <person name="Xuan Z."/>
            <person name="Firman A."/>
            <person name="Shaddox L."/>
            <person name="Trudeau A."/>
            <person name="Shah S."/>
            <person name="Reiman D."/>
        </authorList>
    </citation>
    <scope>NUCLEOTIDE SEQUENCE [LARGE SCALE GENOMIC DNA]</scope>
    <source>
        <strain evidence="1 2">3B1D</strain>
    </source>
</reference>
<evidence type="ECO:0000313" key="2">
    <source>
        <dbReference type="Proteomes" id="UP000288623"/>
    </source>
</evidence>
<proteinExistence type="predicted"/>
<accession>A0A433RQB0</accession>
<dbReference type="AlphaFoldDB" id="A0A433RQB0"/>
<gene>
    <name evidence="1" type="ORF">QI30_17340</name>
</gene>
<name>A0A433RQB0_9BACL</name>
<evidence type="ECO:0008006" key="3">
    <source>
        <dbReference type="Google" id="ProtNLM"/>
    </source>
</evidence>
<evidence type="ECO:0000313" key="1">
    <source>
        <dbReference type="EMBL" id="RUS52520.1"/>
    </source>
</evidence>
<dbReference type="Proteomes" id="UP000288623">
    <property type="component" value="Unassembled WGS sequence"/>
</dbReference>
<organism evidence="1 2">
    <name type="scientific">Candidatus Kurthia intestinigallinarum</name>
    <dbReference type="NCBI Taxonomy" id="1562256"/>
    <lineage>
        <taxon>Bacteria</taxon>
        <taxon>Bacillati</taxon>
        <taxon>Bacillota</taxon>
        <taxon>Bacilli</taxon>
        <taxon>Bacillales</taxon>
        <taxon>Caryophanaceae</taxon>
        <taxon>Kurthia</taxon>
    </lineage>
</organism>
<sequence>MTKFQNVKINDKVIVENDNRTTIGTVMTIGEHQLSIHTADNRLSTYHINDIDELAILLDPVA</sequence>
<comment type="caution">
    <text evidence="1">The sequence shown here is derived from an EMBL/GenBank/DDBJ whole genome shotgun (WGS) entry which is preliminary data.</text>
</comment>
<dbReference type="EMBL" id="JTFC01000042">
    <property type="protein sequence ID" value="RUS52520.1"/>
    <property type="molecule type" value="Genomic_DNA"/>
</dbReference>
<dbReference type="OrthoDB" id="2455070at2"/>
<protein>
    <recommendedName>
        <fullName evidence="3">DUF2187 domain-containing protein</fullName>
    </recommendedName>
</protein>
<dbReference type="RefSeq" id="WP_126991860.1">
    <property type="nucleotide sequence ID" value="NZ_JTFC01000042.1"/>
</dbReference>
<keyword evidence="2" id="KW-1185">Reference proteome</keyword>